<comment type="caution">
    <text evidence="13">The sequence shown here is derived from an EMBL/GenBank/DDBJ whole genome shotgun (WGS) entry which is preliminary data.</text>
</comment>
<evidence type="ECO:0000256" key="3">
    <source>
        <dbReference type="ARBA" id="ARBA00022705"/>
    </source>
</evidence>
<feature type="short sequence motif" description="DEAH box" evidence="10">
    <location>
        <begin position="464"/>
        <end position="467"/>
    </location>
</feature>
<dbReference type="PANTHER" id="PTHR11472">
    <property type="entry name" value="DNA REPAIR DEAD HELICASE RAD3/XP-D SUBFAMILY MEMBER"/>
    <property type="match status" value="1"/>
</dbReference>
<dbReference type="InterPro" id="IPR013520">
    <property type="entry name" value="Ribonucl_H"/>
</dbReference>
<dbReference type="GO" id="GO:0006260">
    <property type="term" value="P:DNA replication"/>
    <property type="evidence" value="ECO:0007669"/>
    <property type="project" value="UniProtKB-KW"/>
</dbReference>
<dbReference type="InterPro" id="IPR006555">
    <property type="entry name" value="ATP-dep_Helicase_C"/>
</dbReference>
<dbReference type="InterPro" id="IPR012337">
    <property type="entry name" value="RNaseH-like_sf"/>
</dbReference>
<evidence type="ECO:0000313" key="13">
    <source>
        <dbReference type="EMBL" id="THB60451.1"/>
    </source>
</evidence>
<gene>
    <name evidence="10 11" type="primary">dinG</name>
    <name evidence="13" type="ORF">ESZ54_10250</name>
</gene>
<dbReference type="InterPro" id="IPR045028">
    <property type="entry name" value="DinG/Rad3-like"/>
</dbReference>
<keyword evidence="3" id="KW-0235">DNA replication</keyword>
<keyword evidence="7 10" id="KW-0269">Exonuclease</keyword>
<dbReference type="PROSITE" id="PS51193">
    <property type="entry name" value="HELICASE_ATP_BIND_2"/>
    <property type="match status" value="1"/>
</dbReference>
<evidence type="ECO:0000256" key="11">
    <source>
        <dbReference type="RuleBase" id="RU364106"/>
    </source>
</evidence>
<dbReference type="EMBL" id="SDGV01000023">
    <property type="protein sequence ID" value="THB60451.1"/>
    <property type="molecule type" value="Genomic_DNA"/>
</dbReference>
<dbReference type="Gene3D" id="3.40.50.300">
    <property type="entry name" value="P-loop containing nucleotide triphosphate hydrolases"/>
    <property type="match status" value="2"/>
</dbReference>
<keyword evidence="2" id="KW-0548">Nucleotidyltransferase</keyword>
<dbReference type="InterPro" id="IPR036397">
    <property type="entry name" value="RNaseH_sf"/>
</dbReference>
<comment type="similarity">
    <text evidence="10 11">Belongs to the helicase family. DinG subfamily. Type 2 sub-subfamily.</text>
</comment>
<evidence type="ECO:0000259" key="12">
    <source>
        <dbReference type="PROSITE" id="PS51193"/>
    </source>
</evidence>
<evidence type="ECO:0000256" key="1">
    <source>
        <dbReference type="ARBA" id="ARBA00022679"/>
    </source>
</evidence>
<dbReference type="GO" id="GO:0003678">
    <property type="term" value="F:DNA helicase activity"/>
    <property type="evidence" value="ECO:0007669"/>
    <property type="project" value="TreeGrafter"/>
</dbReference>
<dbReference type="PANTHER" id="PTHR11472:SF34">
    <property type="entry name" value="REGULATOR OF TELOMERE ELONGATION HELICASE 1"/>
    <property type="match status" value="1"/>
</dbReference>
<dbReference type="NCBIfam" id="TIGR00573">
    <property type="entry name" value="dnaq"/>
    <property type="match status" value="1"/>
</dbReference>
<dbReference type="GO" id="GO:0008408">
    <property type="term" value="F:3'-5' exonuclease activity"/>
    <property type="evidence" value="ECO:0007669"/>
    <property type="project" value="UniProtKB-UniRule"/>
</dbReference>
<keyword evidence="1" id="KW-0808">Transferase</keyword>
<keyword evidence="9" id="KW-0239">DNA-directed DNA polymerase</keyword>
<keyword evidence="8 10" id="KW-0067">ATP-binding</keyword>
<dbReference type="SMART" id="SM00491">
    <property type="entry name" value="HELICc2"/>
    <property type="match status" value="1"/>
</dbReference>
<dbReference type="Pfam" id="PF13307">
    <property type="entry name" value="Helicase_C_2"/>
    <property type="match status" value="1"/>
</dbReference>
<keyword evidence="6 10" id="KW-0378">Hydrolase</keyword>
<evidence type="ECO:0000313" key="14">
    <source>
        <dbReference type="Proteomes" id="UP000310506"/>
    </source>
</evidence>
<protein>
    <recommendedName>
        <fullName evidence="10 11">3'-5' exonuclease DinG</fullName>
        <ecNumber evidence="10 11">3.1.-.-</ecNumber>
    </recommendedName>
</protein>
<proteinExistence type="inferred from homology"/>
<reference evidence="13 14" key="1">
    <citation type="submission" date="2019-01" db="EMBL/GenBank/DDBJ databases">
        <title>Vagococcus silagei sp. nov. isolated from brewer's grain.</title>
        <authorList>
            <person name="Guu J.-R."/>
        </authorList>
    </citation>
    <scope>NUCLEOTIDE SEQUENCE [LARGE SCALE GENOMIC DNA]</scope>
    <source>
        <strain evidence="13 14">2B-2</strain>
    </source>
</reference>
<dbReference type="OrthoDB" id="9803913at2"/>
<keyword evidence="4 10" id="KW-0540">Nuclease</keyword>
<comment type="function">
    <text evidence="10 11">3'-5' exonuclease.</text>
</comment>
<evidence type="ECO:0000256" key="5">
    <source>
        <dbReference type="ARBA" id="ARBA00022741"/>
    </source>
</evidence>
<evidence type="ECO:0000256" key="10">
    <source>
        <dbReference type="HAMAP-Rule" id="MF_02206"/>
    </source>
</evidence>
<evidence type="ECO:0000256" key="7">
    <source>
        <dbReference type="ARBA" id="ARBA00022839"/>
    </source>
</evidence>
<evidence type="ECO:0000256" key="8">
    <source>
        <dbReference type="ARBA" id="ARBA00022840"/>
    </source>
</evidence>
<keyword evidence="14" id="KW-1185">Reference proteome</keyword>
<dbReference type="GO" id="GO:0016818">
    <property type="term" value="F:hydrolase activity, acting on acid anhydrides, in phosphorus-containing anhydrides"/>
    <property type="evidence" value="ECO:0007669"/>
    <property type="project" value="InterPro"/>
</dbReference>
<dbReference type="Pfam" id="PF00929">
    <property type="entry name" value="RNase_T"/>
    <property type="match status" value="1"/>
</dbReference>
<evidence type="ECO:0000256" key="6">
    <source>
        <dbReference type="ARBA" id="ARBA00022801"/>
    </source>
</evidence>
<dbReference type="SUPFAM" id="SSF53098">
    <property type="entry name" value="Ribonuclease H-like"/>
    <property type="match status" value="1"/>
</dbReference>
<dbReference type="InterPro" id="IPR014013">
    <property type="entry name" value="Helic_SF1/SF2_ATP-bd_DinG/Rad3"/>
</dbReference>
<dbReference type="HAMAP" id="MF_02206">
    <property type="entry name" value="DinG_exonucl"/>
    <property type="match status" value="1"/>
</dbReference>
<dbReference type="NCBIfam" id="TIGR01407">
    <property type="entry name" value="dinG_rel"/>
    <property type="match status" value="1"/>
</dbReference>
<sequence length="913" mass="105272">MINSTFAVVDLETTGTSLTKDKIIQFACVIIEKGKVVNQISIDVNPGQVIPLPIQKLTGITNEQVVKAPFFEEVALMIKNLLSDCVFVAHNAYFDFSFLNSEFSRLGITPLASDVLDTVELAQVFFPLSNGYRVQDLSQYLNISHENPHEALSDALATGDIFLNIIAKINAIPLITLEQIVKLSCELGVQNSKFLAAALRERCDTPKKVKSFDYEIEVVGDLALRVKDDRYLEKSSQIVKDYPRTLAEKTTFFEAQGLQLRAPQVQMMDSVTYFLNEADYKNELIEMPTGAGKTLGYLLPLLKNKTSREPVVISTSTLILQNQMLLDTLPMAQKLLGYPFKGLVLKSYRHYLDLDKFVLTLKNPVLQKQYALYQMAVLVWLLETETGDLEEIQINKKHLFYHHVHHDGHQEYQDSSPYVEHDFWFYLMKKKAVSDCIIVNHAFLCEEDHRRESLLTQSKVLVIDEAHKLMTTLEQKNQKQISLTEIYYLVKVLKETSAQLARSNDHRGTCEQLNYFQLFAEEFKEWYEDLENVILNQFIAKHKGQDIHLSEIEDQFSPELKLAIKTFNLWLNEFQSLLKKFEMSEFQFQKNSKLQLVKIEHQDTIERLLAKLQMTAHFFNYMAEGEARWFSQVNQNLVLNYFNFNAFSIEQTSWYQNFDKVLFTGGTLQIDSDSNFFEKRLGLSQLNKSQALDLFDYKKQAKLLLLDEKIDFGNEKKYIKKIAETVEKTYRAVEKSVLVLFTSHDILKGTYHTLNAALRSTDVELLAQDITGSNEKIIKRASQNEKCIILGAASFWDGIEIPNQHYKLVVMTKIPFDPPTRPMVKAYYDYLEAEGKNPFYEEALPQAGMRMRQGLGRLLRKETDHGVMIVLDQRLTEAKYGAELQKYLPQELPIELCSISEMVEEIAEFYKKK</sequence>
<dbReference type="Gene3D" id="3.30.420.10">
    <property type="entry name" value="Ribonuclease H-like superfamily/Ribonuclease H"/>
    <property type="match status" value="1"/>
</dbReference>
<dbReference type="CDD" id="cd06127">
    <property type="entry name" value="DEDDh"/>
    <property type="match status" value="1"/>
</dbReference>
<dbReference type="Proteomes" id="UP000310506">
    <property type="component" value="Unassembled WGS sequence"/>
</dbReference>
<dbReference type="GO" id="GO:0005524">
    <property type="term" value="F:ATP binding"/>
    <property type="evidence" value="ECO:0007669"/>
    <property type="project" value="UniProtKB-UniRule"/>
</dbReference>
<evidence type="ECO:0000256" key="9">
    <source>
        <dbReference type="ARBA" id="ARBA00022932"/>
    </source>
</evidence>
<evidence type="ECO:0000256" key="4">
    <source>
        <dbReference type="ARBA" id="ARBA00022722"/>
    </source>
</evidence>
<name>A0A4S3B0B5_9ENTE</name>
<dbReference type="FunFam" id="3.30.420.10:FF:000045">
    <property type="entry name" value="3'-5' exonuclease DinG"/>
    <property type="match status" value="1"/>
</dbReference>
<feature type="domain" description="Helicase ATP-binding" evidence="12">
    <location>
        <begin position="250"/>
        <end position="527"/>
    </location>
</feature>
<evidence type="ECO:0000256" key="2">
    <source>
        <dbReference type="ARBA" id="ARBA00022695"/>
    </source>
</evidence>
<dbReference type="RefSeq" id="WP_136137566.1">
    <property type="nucleotide sequence ID" value="NZ_SDGV01000023.1"/>
</dbReference>
<organism evidence="13 14">
    <name type="scientific">Vagococcus silagei</name>
    <dbReference type="NCBI Taxonomy" id="2508885"/>
    <lineage>
        <taxon>Bacteria</taxon>
        <taxon>Bacillati</taxon>
        <taxon>Bacillota</taxon>
        <taxon>Bacilli</taxon>
        <taxon>Lactobacillales</taxon>
        <taxon>Enterococcaceae</taxon>
        <taxon>Vagococcus</taxon>
    </lineage>
</organism>
<dbReference type="SUPFAM" id="SSF52540">
    <property type="entry name" value="P-loop containing nucleoside triphosphate hydrolases"/>
    <property type="match status" value="1"/>
</dbReference>
<dbReference type="SMART" id="SM00479">
    <property type="entry name" value="EXOIII"/>
    <property type="match status" value="1"/>
</dbReference>
<dbReference type="GO" id="GO:0003887">
    <property type="term" value="F:DNA-directed DNA polymerase activity"/>
    <property type="evidence" value="ECO:0007669"/>
    <property type="project" value="UniProtKB-KW"/>
</dbReference>
<accession>A0A4S3B0B5</accession>
<dbReference type="GO" id="GO:0003677">
    <property type="term" value="F:DNA binding"/>
    <property type="evidence" value="ECO:0007669"/>
    <property type="project" value="InterPro"/>
</dbReference>
<dbReference type="InterPro" id="IPR006054">
    <property type="entry name" value="DnaQ"/>
</dbReference>
<keyword evidence="5 10" id="KW-0547">Nucleotide-binding</keyword>
<dbReference type="InterPro" id="IPR006310">
    <property type="entry name" value="DinG"/>
</dbReference>
<dbReference type="EC" id="3.1.-.-" evidence="10 11"/>
<dbReference type="AlphaFoldDB" id="A0A4S3B0B5"/>
<comment type="caution">
    <text evidence="10">Lacks conserved residue(s) required for the propagation of feature annotation.</text>
</comment>
<dbReference type="InterPro" id="IPR027417">
    <property type="entry name" value="P-loop_NTPase"/>
</dbReference>